<feature type="compositionally biased region" description="Basic residues" evidence="1">
    <location>
        <begin position="10"/>
        <end position="23"/>
    </location>
</feature>
<dbReference type="EMBL" id="KN833027">
    <property type="protein sequence ID" value="KIM77198.1"/>
    <property type="molecule type" value="Genomic_DNA"/>
</dbReference>
<dbReference type="OrthoDB" id="3220614at2759"/>
<dbReference type="InterPro" id="IPR046521">
    <property type="entry name" value="DUF6698"/>
</dbReference>
<sequence length="436" mass="48951">MRSSASPQRGRSRNRVPRRRSHSKSSSSCSSSSQSSSRDRRRKRPHSSHSGDEESSARKKHKPSKKDKKIPKKSKSEPEKHWLQDKGRIYGRYVDMWGHVDAMLNDGFARDPDLSDSDYTSMQCDHYNMYCDVVEMMPRLPDEIQKAGPEGTATLAKFIESGHKSARGTDVHGFKTNIHRWRKFKPEYEVDAPQKRGFYNLTCGSLLCPGSMDWNDDGVRRGLRDGTTTKVKPDDFPRLLYRQETINQEDLFGSFGYLYIFLGPSAATQDGKEASRRKSIATIHNIHHVNLPSIAYVAAVAHFALSSQHTFHAGGNNGGRWPYRQFYRDILNVAASMDDNDQQELLDWWDDQVFRDIKPESESENENENMQPACLSIVARMKMQAKAAAAAKEKAAIDARNVATAAPENNQLHPSNSSNGLADVMNMGPDAAGATA</sequence>
<organism evidence="2 3">
    <name type="scientific">Piloderma croceum (strain F 1598)</name>
    <dbReference type="NCBI Taxonomy" id="765440"/>
    <lineage>
        <taxon>Eukaryota</taxon>
        <taxon>Fungi</taxon>
        <taxon>Dikarya</taxon>
        <taxon>Basidiomycota</taxon>
        <taxon>Agaricomycotina</taxon>
        <taxon>Agaricomycetes</taxon>
        <taxon>Agaricomycetidae</taxon>
        <taxon>Atheliales</taxon>
        <taxon>Atheliaceae</taxon>
        <taxon>Piloderma</taxon>
    </lineage>
</organism>
<evidence type="ECO:0000313" key="2">
    <source>
        <dbReference type="EMBL" id="KIM77198.1"/>
    </source>
</evidence>
<gene>
    <name evidence="2" type="ORF">PILCRDRAFT_12200</name>
</gene>
<dbReference type="InParanoid" id="A0A0C3ATF2"/>
<name>A0A0C3ATF2_PILCF</name>
<evidence type="ECO:0000256" key="1">
    <source>
        <dbReference type="SAM" id="MobiDB-lite"/>
    </source>
</evidence>
<dbReference type="AlphaFoldDB" id="A0A0C3ATF2"/>
<dbReference type="STRING" id="765440.A0A0C3ATF2"/>
<reference evidence="3" key="2">
    <citation type="submission" date="2015-01" db="EMBL/GenBank/DDBJ databases">
        <title>Evolutionary Origins and Diversification of the Mycorrhizal Mutualists.</title>
        <authorList>
            <consortium name="DOE Joint Genome Institute"/>
            <consortium name="Mycorrhizal Genomics Consortium"/>
            <person name="Kohler A."/>
            <person name="Kuo A."/>
            <person name="Nagy L.G."/>
            <person name="Floudas D."/>
            <person name="Copeland A."/>
            <person name="Barry K.W."/>
            <person name="Cichocki N."/>
            <person name="Veneault-Fourrey C."/>
            <person name="LaButti K."/>
            <person name="Lindquist E.A."/>
            <person name="Lipzen A."/>
            <person name="Lundell T."/>
            <person name="Morin E."/>
            <person name="Murat C."/>
            <person name="Riley R."/>
            <person name="Ohm R."/>
            <person name="Sun H."/>
            <person name="Tunlid A."/>
            <person name="Henrissat B."/>
            <person name="Grigoriev I.V."/>
            <person name="Hibbett D.S."/>
            <person name="Martin F."/>
        </authorList>
    </citation>
    <scope>NUCLEOTIDE SEQUENCE [LARGE SCALE GENOMIC DNA]</scope>
    <source>
        <strain evidence="3">F 1598</strain>
    </source>
</reference>
<protein>
    <submittedName>
        <fullName evidence="2">Uncharacterized protein</fullName>
    </submittedName>
</protein>
<proteinExistence type="predicted"/>
<dbReference type="HOGENOM" id="CLU_618436_0_0_1"/>
<dbReference type="Pfam" id="PF20414">
    <property type="entry name" value="DUF6698"/>
    <property type="match status" value="1"/>
</dbReference>
<feature type="compositionally biased region" description="Basic residues" evidence="1">
    <location>
        <begin position="58"/>
        <end position="73"/>
    </location>
</feature>
<reference evidence="2 3" key="1">
    <citation type="submission" date="2014-04" db="EMBL/GenBank/DDBJ databases">
        <authorList>
            <consortium name="DOE Joint Genome Institute"/>
            <person name="Kuo A."/>
            <person name="Tarkka M."/>
            <person name="Buscot F."/>
            <person name="Kohler A."/>
            <person name="Nagy L.G."/>
            <person name="Floudas D."/>
            <person name="Copeland A."/>
            <person name="Barry K.W."/>
            <person name="Cichocki N."/>
            <person name="Veneault-Fourrey C."/>
            <person name="LaButti K."/>
            <person name="Lindquist E.A."/>
            <person name="Lipzen A."/>
            <person name="Lundell T."/>
            <person name="Morin E."/>
            <person name="Murat C."/>
            <person name="Sun H."/>
            <person name="Tunlid A."/>
            <person name="Henrissat B."/>
            <person name="Grigoriev I.V."/>
            <person name="Hibbett D.S."/>
            <person name="Martin F."/>
            <person name="Nordberg H.P."/>
            <person name="Cantor M.N."/>
            <person name="Hua S.X."/>
        </authorList>
    </citation>
    <scope>NUCLEOTIDE SEQUENCE [LARGE SCALE GENOMIC DNA]</scope>
    <source>
        <strain evidence="2 3">F 1598</strain>
    </source>
</reference>
<keyword evidence="3" id="KW-1185">Reference proteome</keyword>
<dbReference type="Proteomes" id="UP000054166">
    <property type="component" value="Unassembled WGS sequence"/>
</dbReference>
<evidence type="ECO:0000313" key="3">
    <source>
        <dbReference type="Proteomes" id="UP000054166"/>
    </source>
</evidence>
<accession>A0A0C3ATF2</accession>
<feature type="region of interest" description="Disordered" evidence="1">
    <location>
        <begin position="405"/>
        <end position="436"/>
    </location>
</feature>
<feature type="region of interest" description="Disordered" evidence="1">
    <location>
        <begin position="1"/>
        <end position="83"/>
    </location>
</feature>
<feature type="compositionally biased region" description="Low complexity" evidence="1">
    <location>
        <begin position="24"/>
        <end position="36"/>
    </location>
</feature>
<feature type="compositionally biased region" description="Polar residues" evidence="1">
    <location>
        <begin position="407"/>
        <end position="420"/>
    </location>
</feature>
<feature type="compositionally biased region" description="Basic and acidic residues" evidence="1">
    <location>
        <begin position="74"/>
        <end position="83"/>
    </location>
</feature>